<evidence type="ECO:0000313" key="3">
    <source>
        <dbReference type="Proteomes" id="UP000310108"/>
    </source>
</evidence>
<sequence length="80" mass="8642">MSASEQLDIVSPGDEKNRDRGLSLDLVLPRLRPWEAAARRQMAQPPDSNQLAACPPASPLTNIIVLHGARGHGLLRPARA</sequence>
<keyword evidence="3" id="KW-1185">Reference proteome</keyword>
<protein>
    <submittedName>
        <fullName evidence="2">Uncharacterized protein</fullName>
    </submittedName>
</protein>
<evidence type="ECO:0000313" key="2">
    <source>
        <dbReference type="EMBL" id="TKW58898.1"/>
    </source>
</evidence>
<proteinExistence type="predicted"/>
<name>A0A4U6XSS2_9PEZI</name>
<reference evidence="2 3" key="1">
    <citation type="journal article" date="2019" name="PLoS ONE">
        <title>Comparative genome analysis indicates high evolutionary potential of pathogenicity genes in Colletotrichum tanaceti.</title>
        <authorList>
            <person name="Lelwala R.V."/>
            <person name="Korhonen P.K."/>
            <person name="Young N.D."/>
            <person name="Scott J.B."/>
            <person name="Ades P.A."/>
            <person name="Gasser R.B."/>
            <person name="Taylor P.W.J."/>
        </authorList>
    </citation>
    <scope>NUCLEOTIDE SEQUENCE [LARGE SCALE GENOMIC DNA]</scope>
    <source>
        <strain evidence="2">BRIP57314</strain>
    </source>
</reference>
<comment type="caution">
    <text evidence="2">The sequence shown here is derived from an EMBL/GenBank/DDBJ whole genome shotgun (WGS) entry which is preliminary data.</text>
</comment>
<dbReference type="AlphaFoldDB" id="A0A4U6XSS2"/>
<accession>A0A4U6XSS2</accession>
<gene>
    <name evidence="2" type="ORF">CTA1_618</name>
</gene>
<organism evidence="2 3">
    <name type="scientific">Colletotrichum tanaceti</name>
    <dbReference type="NCBI Taxonomy" id="1306861"/>
    <lineage>
        <taxon>Eukaryota</taxon>
        <taxon>Fungi</taxon>
        <taxon>Dikarya</taxon>
        <taxon>Ascomycota</taxon>
        <taxon>Pezizomycotina</taxon>
        <taxon>Sordariomycetes</taxon>
        <taxon>Hypocreomycetidae</taxon>
        <taxon>Glomerellales</taxon>
        <taxon>Glomerellaceae</taxon>
        <taxon>Colletotrichum</taxon>
        <taxon>Colletotrichum destructivum species complex</taxon>
    </lineage>
</organism>
<dbReference type="EMBL" id="PJEX01000017">
    <property type="protein sequence ID" value="TKW58898.1"/>
    <property type="molecule type" value="Genomic_DNA"/>
</dbReference>
<dbReference type="Proteomes" id="UP000310108">
    <property type="component" value="Unassembled WGS sequence"/>
</dbReference>
<evidence type="ECO:0000256" key="1">
    <source>
        <dbReference type="SAM" id="MobiDB-lite"/>
    </source>
</evidence>
<feature type="region of interest" description="Disordered" evidence="1">
    <location>
        <begin position="1"/>
        <end position="21"/>
    </location>
</feature>